<comment type="caution">
    <text evidence="1">The sequence shown here is derived from an EMBL/GenBank/DDBJ whole genome shotgun (WGS) entry which is preliminary data.</text>
</comment>
<protein>
    <submittedName>
        <fullName evidence="1">Calcium-binding EF hand family protein</fullName>
    </submittedName>
</protein>
<keyword evidence="2" id="KW-1185">Reference proteome</keyword>
<evidence type="ECO:0000313" key="2">
    <source>
        <dbReference type="Proteomes" id="UP000829398"/>
    </source>
</evidence>
<proteinExistence type="predicted"/>
<gene>
    <name evidence="1" type="ORF">KPL71_007986</name>
</gene>
<evidence type="ECO:0000313" key="1">
    <source>
        <dbReference type="EMBL" id="KAH9780172.1"/>
    </source>
</evidence>
<name>A0ACB8M3R0_CITSI</name>
<dbReference type="Proteomes" id="UP000829398">
    <property type="component" value="Chromosome 3"/>
</dbReference>
<organism evidence="1 2">
    <name type="scientific">Citrus sinensis</name>
    <name type="common">Sweet orange</name>
    <name type="synonym">Citrus aurantium var. sinensis</name>
    <dbReference type="NCBI Taxonomy" id="2711"/>
    <lineage>
        <taxon>Eukaryota</taxon>
        <taxon>Viridiplantae</taxon>
        <taxon>Streptophyta</taxon>
        <taxon>Embryophyta</taxon>
        <taxon>Tracheophyta</taxon>
        <taxon>Spermatophyta</taxon>
        <taxon>Magnoliopsida</taxon>
        <taxon>eudicotyledons</taxon>
        <taxon>Gunneridae</taxon>
        <taxon>Pentapetalae</taxon>
        <taxon>rosids</taxon>
        <taxon>malvids</taxon>
        <taxon>Sapindales</taxon>
        <taxon>Rutaceae</taxon>
        <taxon>Aurantioideae</taxon>
        <taxon>Citrus</taxon>
    </lineage>
</organism>
<dbReference type="EMBL" id="CM039172">
    <property type="protein sequence ID" value="KAH9780172.1"/>
    <property type="molecule type" value="Genomic_DNA"/>
</dbReference>
<accession>A0ACB8M3R0</accession>
<reference evidence="2" key="1">
    <citation type="journal article" date="2023" name="Hortic. Res.">
        <title>A chromosome-level phased genome enabling allele-level studies in sweet orange: a case study on citrus Huanglongbing tolerance.</title>
        <authorList>
            <person name="Wu B."/>
            <person name="Yu Q."/>
            <person name="Deng Z."/>
            <person name="Duan Y."/>
            <person name="Luo F."/>
            <person name="Gmitter F. Jr."/>
        </authorList>
    </citation>
    <scope>NUCLEOTIDE SEQUENCE [LARGE SCALE GENOMIC DNA]</scope>
    <source>
        <strain evidence="2">cv. Valencia</strain>
    </source>
</reference>
<sequence>MSKAVAYALLTTAFVLFFVFSPIQPHDHNDRLAFIGRRFGYRYSVPTFDPFVLKMNRVTEEKKSGSIKTRTNTNDLEKDSYDTEDVEDEYDFFSENGRLNITSRLIYLFPLIDNEPKDGVLSLNELDNWNVELAVDRLSYTTQKQIELSDRDGDGEISFYEYLPQFSKQDIEMEKNGMVHGQAGWWKEQFDNADVDSNGTLNFDEFYNFLHPEDSNNTAIQRRLLREKLERMDDDNDGKLNLDEFLENTYRTYKSYAEFEDDGDGTDFPSAEETFVELDTNKDKLLEVEELKPIFSYLHPGEISYAKYYSRHLIHEADDNRDGNLTLDEMLNHEYIFYNTVYNDVDDDDYDFRDEL</sequence>